<dbReference type="EMBL" id="MHQN01000032">
    <property type="protein sequence ID" value="OHA02675.1"/>
    <property type="molecule type" value="Genomic_DNA"/>
</dbReference>
<evidence type="ECO:0008006" key="3">
    <source>
        <dbReference type="Google" id="ProtNLM"/>
    </source>
</evidence>
<dbReference type="Pfam" id="PF10049">
    <property type="entry name" value="DUF2283"/>
    <property type="match status" value="1"/>
</dbReference>
<reference evidence="1 2" key="1">
    <citation type="journal article" date="2016" name="Nat. Commun.">
        <title>Thousands of microbial genomes shed light on interconnected biogeochemical processes in an aquifer system.</title>
        <authorList>
            <person name="Anantharaman K."/>
            <person name="Brown C.T."/>
            <person name="Hug L.A."/>
            <person name="Sharon I."/>
            <person name="Castelle C.J."/>
            <person name="Probst A.J."/>
            <person name="Thomas B.C."/>
            <person name="Singh A."/>
            <person name="Wilkins M.J."/>
            <person name="Karaoz U."/>
            <person name="Brodie E.L."/>
            <person name="Williams K.H."/>
            <person name="Hubbard S.S."/>
            <person name="Banfield J.F."/>
        </authorList>
    </citation>
    <scope>NUCLEOTIDE SEQUENCE [LARGE SCALE GENOMIC DNA]</scope>
</reference>
<evidence type="ECO:0000313" key="1">
    <source>
        <dbReference type="EMBL" id="OHA02675.1"/>
    </source>
</evidence>
<evidence type="ECO:0000313" key="2">
    <source>
        <dbReference type="Proteomes" id="UP000177177"/>
    </source>
</evidence>
<dbReference type="PANTHER" id="PTHR37029:SF1">
    <property type="entry name" value="SSR1768 PROTEIN"/>
    <property type="match status" value="1"/>
</dbReference>
<gene>
    <name evidence="1" type="ORF">A3C92_02520</name>
</gene>
<sequence>MKNRRQKKVVHYDQESDIFYIGMKGEEEEYVEVAPGVGVELDANGAVIGIEILNASEVLKPIAQTFRKKAAVA</sequence>
<accession>A0A1G2KT77</accession>
<organism evidence="1 2">
    <name type="scientific">Candidatus Sungbacteria bacterium RIFCSPHIGHO2_02_FULL_53_17</name>
    <dbReference type="NCBI Taxonomy" id="1802275"/>
    <lineage>
        <taxon>Bacteria</taxon>
        <taxon>Candidatus Sungiibacteriota</taxon>
    </lineage>
</organism>
<comment type="caution">
    <text evidence="1">The sequence shown here is derived from an EMBL/GenBank/DDBJ whole genome shotgun (WGS) entry which is preliminary data.</text>
</comment>
<name>A0A1G2KT77_9BACT</name>
<dbReference type="Proteomes" id="UP000177177">
    <property type="component" value="Unassembled WGS sequence"/>
</dbReference>
<dbReference type="InterPro" id="IPR019270">
    <property type="entry name" value="DUF2283"/>
</dbReference>
<protein>
    <recommendedName>
        <fullName evidence="3">DUF2283 domain-containing protein</fullName>
    </recommendedName>
</protein>
<proteinExistence type="predicted"/>
<dbReference type="AlphaFoldDB" id="A0A1G2KT77"/>
<dbReference type="PANTHER" id="PTHR37029">
    <property type="entry name" value="SSR1768 PROTEIN"/>
    <property type="match status" value="1"/>
</dbReference>